<evidence type="ECO:0000313" key="3">
    <source>
        <dbReference type="Proteomes" id="UP000230233"/>
    </source>
</evidence>
<dbReference type="OrthoDB" id="5872237at2759"/>
<accession>A0A2G5VIA0</accession>
<evidence type="ECO:0000256" key="1">
    <source>
        <dbReference type="SAM" id="MobiDB-lite"/>
    </source>
</evidence>
<name>A0A2G5VIA0_9PELO</name>
<organism evidence="2 3">
    <name type="scientific">Caenorhabditis nigoni</name>
    <dbReference type="NCBI Taxonomy" id="1611254"/>
    <lineage>
        <taxon>Eukaryota</taxon>
        <taxon>Metazoa</taxon>
        <taxon>Ecdysozoa</taxon>
        <taxon>Nematoda</taxon>
        <taxon>Chromadorea</taxon>
        <taxon>Rhabditida</taxon>
        <taxon>Rhabditina</taxon>
        <taxon>Rhabditomorpha</taxon>
        <taxon>Rhabditoidea</taxon>
        <taxon>Rhabditidae</taxon>
        <taxon>Peloderinae</taxon>
        <taxon>Caenorhabditis</taxon>
    </lineage>
</organism>
<feature type="region of interest" description="Disordered" evidence="1">
    <location>
        <begin position="2321"/>
        <end position="2340"/>
    </location>
</feature>
<proteinExistence type="predicted"/>
<dbReference type="Proteomes" id="UP000230233">
    <property type="component" value="Chromosome I"/>
</dbReference>
<comment type="caution">
    <text evidence="2">The sequence shown here is derived from an EMBL/GenBank/DDBJ whole genome shotgun (WGS) entry which is preliminary data.</text>
</comment>
<protein>
    <submittedName>
        <fullName evidence="2">Uncharacterized protein</fullName>
    </submittedName>
</protein>
<evidence type="ECO:0000313" key="2">
    <source>
        <dbReference type="EMBL" id="PIC51525.1"/>
    </source>
</evidence>
<keyword evidence="3" id="KW-1185">Reference proteome</keyword>
<sequence>MNRPLDSTHRASNIHDIPLTTEVSSYPTEFSYEKLPEHVVPVVVEETEKKDEQSLKSKITGLFKKSPSHLDYPISEQYEGPLDSTHRASNIHDIPLTTEVSSYPTEFSYEKLPEHVVPVVVEETEKKDEPSLKSKITGLFKKSPSHLDYPISEQYEGPLDSTHRASNIHDIPLTTEVSSYPTEFSYEKLPEHVVPVVVEETEKKDEPSLKSKITGLFKKSPSHLDYPVSDQYEGPLDSTHRASNIHDIPLTTEVSSYPTEFSYEKLPEHVVVPVVEETEKKDEQSLKSKITGLFKKSPSHLDYPISEQYEGPLDSTHRASNIHDIPLTTEVSSYPTEFSYEKLPEHVVVPVVEETEKKDEPSLKSKITGLFKKSPSHLDYPISEQYEGPLDSTHRASNIHDIPLTTEVSSYPTEFSYEKLPEHVVVPVVEETEKKDEPSLKSKITGLFKKSPSHLDYPVSDQYEGPLDSTHRASNIHDIPLTTEVSSYPTEFSYEKLPEHVVVPVVEETEKKDEPSLKSKITGLFKKSPSHLDYPVSDQYEGPLDSTHRASNIHDIPLTTEVSSYPTEFSYEKLPEHVVVPVVEETEKKDEPSLKSKITGLFKKSPSHLDYPISEQYEGPLDSTHRASNIHDIPLTTEVSSYPTEFSYEKQPEHVVVPVVEETEKKDEPSLKSKITGLFKKSPSHLDYPISEQYEGPLDSTHRASNIHDIPLTTEVSSYPTEFSYEKLPEHVVPVVVEETEKKDEQSLKSKITGLFKKSPSHLDYPISEQYEGPLDSTHRASNIHDIPLTTEVSSYPTEFSYEKLPEHVVPVVVEETEKKDEPSLKSKITGLFKKSPSHLDYPISEQYEGPLDSTHRASNIHDIPLTTEVSSYPTEFSYEKLPEHVVVPVVEETEKKDEQSLKSKITGLFKKSPSHLDYPISEQYEGPLDSTHRASNIHDIPLTTEVSSYPTEFSYEKLPEHVVPVVVEETEKKDEPSLKSKITGLFKKSPSHLDYPISEQYEGPLDSTHRASNIHDIPLTTEVSSYPTEFSYEKLPEHVVPVVVEETEKKDEPSLKSKITGLFKKSPSHLDYPVSDQYEGPLDSTHRASNIHDIPLTTEVSSYPTEFSYEKLPEHVVPVVVEETEKKDEPSLKSKITGLFKKSPSHLDYPVSDQYEGPLDSTHRASNIHDIPLTTEVSSYPTEFSYEKLPEHVVPVVVEETEKKDEQSLKSKITGLFKKSPSHLDYPISEQYEGPLDSTHRASNIHDIPLTTEVSSYPTEFSYEKLPEHVVPVVVEETEKKDEQSLKSKITGLFKKSPSHLDYPISEQYEGPLDSTHRASNIHDIPLTTEVSSYPTEFSYEKLPEHVVPVVVEETEKKDEQSLKSKITGLFKKSPSHLDYPISEQYEGPLDSTHRASNIHDIPLTTEVSSYPTEFSYEKLPEHVVPVVVEETEKKDEPSLKSKITGLFKKSPSHLDYPISEQYEGPLDSTHRASNIHDIPLTTEVSSYPTEFSYEKLPEHVVPVVVEETEKKDEPSLKSKITGLFKKSPSHLDYPISEQYEGPLDSTHRASNIHDIPLTTEVSSYPTEFSYEKLPEHVVPVVVEETEKKDEPSLKSKITGLFKKSPSHLDYPISEQYEGPLDSTHRASNIHDIPLTTEVSSYPTEFSYEKLPEHVVPVVVEETEKKDEPSLKSKITGLFKKSPSHLDYPVSDQYEGPLDSTHRASNIHDIPLTTEVSSYPTEFSYEKLPEHVVPVVVEETEKKDEPSLKSKITGLFKKSPSHLDYPISEQYEGPLDSTHRASNIHDIPLTTEVSSYPTEFSYEKLPEHVVVPVVEETEKKDEQSLKSKITGLFKKSPSHLDYPISEQYEGPLDSTHRASNIHDIPLTTEVSSYPTEFSYEKLPEHVVPVVVEETEKKDEQSLKSKITGLFKKSPSHLDYPISEQYEGPLDSTHRASNIHDIPLTTNYEKLPEHVVPVVVEETEKKDEPSLKSKITGLFKKSPSHLDYPVSDNTKDHSIRPIVLPTSTTFLSQRKHVVPVVEETEKKDEPSLKSKITGLFKKSPSHLDYPISEQYEGPLDSTHRASNIHDIPLTTEVSSYPTEFSYEKLPEHVVPVVVEETEKKDEQSLKSKITGLFKKSPSHLDYPISEQYEGPLDSTHRASNIHDIPLTTEVSSYPTEFSYEKLPEHVVPITGLFKKSPSHLDYPISEQYEGPLDSTHRASNIHDIPLTTEVSSYPTEFSYEKLPEHVVPVVEETEKKDDQSLKSKITGLFKKSPSHLDYPISEQYEGPLDSTHRASNIHDIPLTTEVSSYPTEFSYEKLPEHVVPVLRETTRTRCSSVVEETEKKDEPSLNPRSLDCSRSHHLTLTIQSRQYEGPLDSTHRASNIHDIPLTTEVSSYPTEFSYEKLPEHVVPITGLFKKSPSHLDYPISEQYEGPLDSTHRASNIHDIPLTTEVSSYPTEFSYEKLPEHVVPVITGLFKKSPSHLDYPISEQYEGPLDSTHRASNIHDIPLTTEVSSYPTEFSYEKLPEHKSPSHLDYPVSDQYEGPLDSTHRASNIHDIPLTTEVSSYPTEFSYEKLPEHVVVPVVEETEKKDEPSLKSKITGLFKKSPSHLDYPISEQYEGPLDSTHRASNIHDIPLTTEVSSYPTEFSYEKLPEHVVPVVVEETEKKDEQSLKSKITGLFKKSPSHLDYPISEQYEGPLDSTHRASNIHDIPLTTEVSSYPTEFSYEKLPEHVVPVVVEETEKKDEPSLKSKITGLFKKSPSHLDYPISEQYEGPLDSTHRASNIHDIPLTTEVSSYPTEFSYEKLPEHVVVPVVEETEKKDEPSLKSKITGLFKKSPSHLDYPISEQYEGPLDSTHRASNIHDIPLTTEVSSYPTEFSYEKLPEHVVPVVVEETEKKDEPSLKSKITGLFKKSPSHLDYPISEQYEGPLDSTHRASNIHDIPLTTEVSSYPTEFSYEKLPEHVVPVVVEETEKKDEPSLKSKITGLFKKSPSHLDYPISEQYEGPLDSTHQHVVPVVVEETEKKDEQSLKSKITGLFKKSPSHLDYPVSDQYEGPLDSTHRASNIHDIPLTTEVSSYPTEFSYEKLPEHVVVPVVEETEKKDEPSLKSKITGLFKKSPSHLDYPISEQYEGPLDSTHRASNIHDIPLTTEVSSYPTEFSYEKLPEHVVVPVVEETEKKDEQSLKSKITGLFKKTTRFDPSCFQHPRHSSHTEVSSYPTEFSYEKLPEHVVVPVVEETEKKDEPSLKSKITGLFKKSPSHLDYPISEQYEGPLDSTHRASNIHDIPLTTEVSSYPTEFSYEKLPEHVVPVVEETEKKDEPSLKSKITGLFKKSPSHLDYPISEQYEGPLDSTHRASNIHDIPLTAEVSSYPTEFSYEKLPEHVVPVVVEETEKKDEHPESKITGLFKKSPSHLDYPISEQYEGPLDSTHRASNIHDIPLTAEVSSYPTEFSYEKLPEHVVPVVVEETEKKDEQSLKSKITGLFKKSPSHLDYPISEQYEGPLDSTHRASNIHDIPLTTEVSSYPTEFSYEKLPEHVVPVVVEETEKKDEPSLKSKITGLFKKSPSHLDIQSRQYEGPLDSTHRASNIHDIPLTTEVSSYPTEFSYEKLPEHVVPVVEETEKKESHL</sequence>
<dbReference type="STRING" id="1611254.A0A2G5VIA0"/>
<reference evidence="3" key="1">
    <citation type="submission" date="2017-10" db="EMBL/GenBank/DDBJ databases">
        <title>Rapid genome shrinkage in a self-fertile nematode reveals novel sperm competition proteins.</title>
        <authorList>
            <person name="Yin D."/>
            <person name="Schwarz E.M."/>
            <person name="Thomas C.G."/>
            <person name="Felde R.L."/>
            <person name="Korf I.F."/>
            <person name="Cutter A.D."/>
            <person name="Schartner C.M."/>
            <person name="Ralston E.J."/>
            <person name="Meyer B.J."/>
            <person name="Haag E.S."/>
        </authorList>
    </citation>
    <scope>NUCLEOTIDE SEQUENCE [LARGE SCALE GENOMIC DNA]</scope>
    <source>
        <strain evidence="3">JU1422</strain>
    </source>
</reference>
<gene>
    <name evidence="2" type="primary">Cni-ZC247.1</name>
    <name evidence="2" type="synonym">Cnig_chr_I.g2004</name>
    <name evidence="2" type="ORF">B9Z55_002004</name>
</gene>
<dbReference type="EMBL" id="PDUG01000001">
    <property type="protein sequence ID" value="PIC51525.1"/>
    <property type="molecule type" value="Genomic_DNA"/>
</dbReference>